<organism evidence="2 3">
    <name type="scientific">Triparma verrucosa</name>
    <dbReference type="NCBI Taxonomy" id="1606542"/>
    <lineage>
        <taxon>Eukaryota</taxon>
        <taxon>Sar</taxon>
        <taxon>Stramenopiles</taxon>
        <taxon>Ochrophyta</taxon>
        <taxon>Bolidophyceae</taxon>
        <taxon>Parmales</taxon>
        <taxon>Triparmaceae</taxon>
        <taxon>Triparma</taxon>
    </lineage>
</organism>
<keyword evidence="1" id="KW-0812">Transmembrane</keyword>
<feature type="transmembrane region" description="Helical" evidence="1">
    <location>
        <begin position="128"/>
        <end position="148"/>
    </location>
</feature>
<feature type="transmembrane region" description="Helical" evidence="1">
    <location>
        <begin position="169"/>
        <end position="191"/>
    </location>
</feature>
<sequence length="426" mass="45873">MGAKEQASQRLTLLAFCAYIGLALFTCIATYFAQSERTDAPPVECTQAPEDCPVRTFCYRKIDASTFGEELYNVADSNGVAIWDRDAIEADDGLIRYVCACYALYGEGGQQPLPGGPAGSFCEEDEPYKAVCLAACYVCLAITCFSVFNQYLTMYQLYKAEALMFNASGITMILCAIAATMESWLIIVYTVELQGLASPSYSFNDGIRPAVFGFFAVAEMGALLEVSVMWADVYTKSAKMGAESGKVDKLKKAVAALIFTSFFVVMLGMLTGLTMVAGAWAGMVLIGISVAYKKGGYKLSQLLMPSDPNAPGASSAKGAAEQILFTSKAIPWINAVFILFLGAHFVTVQRPATKSLSMICVFGFLIMAVVHQIRLLYYVKFGNRKKLAKAGYAGFRSSLMSTMTTSTVAPDDSSASMTVSSNTSSE</sequence>
<comment type="caution">
    <text evidence="2">The sequence shown here is derived from an EMBL/GenBank/DDBJ whole genome shotgun (WGS) entry which is preliminary data.</text>
</comment>
<feature type="transmembrane region" description="Helical" evidence="1">
    <location>
        <begin position="211"/>
        <end position="233"/>
    </location>
</feature>
<reference evidence="3" key="1">
    <citation type="journal article" date="2023" name="Commun. Biol.">
        <title>Genome analysis of Parmales, the sister group of diatoms, reveals the evolutionary specialization of diatoms from phago-mixotrophs to photoautotrophs.</title>
        <authorList>
            <person name="Ban H."/>
            <person name="Sato S."/>
            <person name="Yoshikawa S."/>
            <person name="Yamada K."/>
            <person name="Nakamura Y."/>
            <person name="Ichinomiya M."/>
            <person name="Sato N."/>
            <person name="Blanc-Mathieu R."/>
            <person name="Endo H."/>
            <person name="Kuwata A."/>
            <person name="Ogata H."/>
        </authorList>
    </citation>
    <scope>NUCLEOTIDE SEQUENCE [LARGE SCALE GENOMIC DNA]</scope>
    <source>
        <strain evidence="3">NIES 3699</strain>
    </source>
</reference>
<proteinExistence type="predicted"/>
<feature type="transmembrane region" description="Helical" evidence="1">
    <location>
        <begin position="355"/>
        <end position="377"/>
    </location>
</feature>
<keyword evidence="1" id="KW-1133">Transmembrane helix</keyword>
<accession>A0A9W7CCN4</accession>
<name>A0A9W7CCN4_9STRA</name>
<evidence type="ECO:0000313" key="2">
    <source>
        <dbReference type="EMBL" id="GMI06258.1"/>
    </source>
</evidence>
<feature type="transmembrane region" description="Helical" evidence="1">
    <location>
        <begin position="329"/>
        <end position="349"/>
    </location>
</feature>
<feature type="transmembrane region" description="Helical" evidence="1">
    <location>
        <begin position="12"/>
        <end position="33"/>
    </location>
</feature>
<protein>
    <recommendedName>
        <fullName evidence="4">Transmembrane protein</fullName>
    </recommendedName>
</protein>
<dbReference type="EMBL" id="BRXX01000344">
    <property type="protein sequence ID" value="GMI06258.1"/>
    <property type="molecule type" value="Genomic_DNA"/>
</dbReference>
<keyword evidence="1" id="KW-0472">Membrane</keyword>
<evidence type="ECO:0000313" key="3">
    <source>
        <dbReference type="Proteomes" id="UP001165160"/>
    </source>
</evidence>
<keyword evidence="3" id="KW-1185">Reference proteome</keyword>
<gene>
    <name evidence="2" type="ORF">TrVE_jg13514</name>
</gene>
<evidence type="ECO:0000256" key="1">
    <source>
        <dbReference type="SAM" id="Phobius"/>
    </source>
</evidence>
<dbReference type="AlphaFoldDB" id="A0A9W7CCN4"/>
<feature type="transmembrane region" description="Helical" evidence="1">
    <location>
        <begin position="253"/>
        <end position="270"/>
    </location>
</feature>
<evidence type="ECO:0008006" key="4">
    <source>
        <dbReference type="Google" id="ProtNLM"/>
    </source>
</evidence>
<dbReference type="Proteomes" id="UP001165160">
    <property type="component" value="Unassembled WGS sequence"/>
</dbReference>